<dbReference type="Proteomes" id="UP000001812">
    <property type="component" value="Chromosome II"/>
</dbReference>
<dbReference type="EMBL" id="CM000833">
    <property type="protein sequence ID" value="EET05418.1"/>
    <property type="molecule type" value="Genomic_DNA"/>
</dbReference>
<name>A0A0E1VWZ4_BURPE</name>
<gene>
    <name evidence="1" type="ORF">BURPS1710A_A0206</name>
</gene>
<sequence length="37" mass="4172">MNFCELFRVSPHGARRAAVIQGLSTMRPRSVRGRRTG</sequence>
<evidence type="ECO:0000313" key="1">
    <source>
        <dbReference type="EMBL" id="EET05418.1"/>
    </source>
</evidence>
<proteinExistence type="predicted"/>
<reference evidence="1" key="1">
    <citation type="submission" date="2009-05" db="EMBL/GenBank/DDBJ databases">
        <authorList>
            <person name="Harkins D.M."/>
            <person name="DeShazer D."/>
            <person name="Woods D.E."/>
            <person name="Brinkac L.M."/>
            <person name="Brown K.A."/>
            <person name="Hung G.C."/>
            <person name="Tuanyok A."/>
            <person name="Zhang B."/>
            <person name="Nierman W.C."/>
        </authorList>
    </citation>
    <scope>NUCLEOTIDE SEQUENCE [LARGE SCALE GENOMIC DNA]</scope>
    <source>
        <strain evidence="1">1710a</strain>
    </source>
</reference>
<organism evidence="1">
    <name type="scientific">Burkholderia pseudomallei 1710a</name>
    <dbReference type="NCBI Taxonomy" id="320371"/>
    <lineage>
        <taxon>Bacteria</taxon>
        <taxon>Pseudomonadati</taxon>
        <taxon>Pseudomonadota</taxon>
        <taxon>Betaproteobacteria</taxon>
        <taxon>Burkholderiales</taxon>
        <taxon>Burkholderiaceae</taxon>
        <taxon>Burkholderia</taxon>
        <taxon>pseudomallei group</taxon>
    </lineage>
</organism>
<accession>A0A0E1VWZ4</accession>
<protein>
    <submittedName>
        <fullName evidence="1">Uncharacterized protein</fullName>
    </submittedName>
</protein>
<dbReference type="HOGENOM" id="CLU_3341386_0_0_4"/>
<dbReference type="AlphaFoldDB" id="A0A0E1VWZ4"/>